<dbReference type="Proteomes" id="UP000289738">
    <property type="component" value="Chromosome B02"/>
</dbReference>
<reference evidence="1 2" key="1">
    <citation type="submission" date="2019-01" db="EMBL/GenBank/DDBJ databases">
        <title>Sequencing of cultivated peanut Arachis hypogaea provides insights into genome evolution and oil improvement.</title>
        <authorList>
            <person name="Chen X."/>
        </authorList>
    </citation>
    <scope>NUCLEOTIDE SEQUENCE [LARGE SCALE GENOMIC DNA]</scope>
    <source>
        <strain evidence="2">cv. Fuhuasheng</strain>
        <tissue evidence="1">Leaves</tissue>
    </source>
</reference>
<dbReference type="AlphaFoldDB" id="A0A445AI78"/>
<proteinExistence type="predicted"/>
<accession>A0A445AI78</accession>
<dbReference type="Gene3D" id="2.40.50.140">
    <property type="entry name" value="Nucleic acid-binding proteins"/>
    <property type="match status" value="1"/>
</dbReference>
<gene>
    <name evidence="1" type="ORF">Ahy_B02g060256</name>
</gene>
<comment type="caution">
    <text evidence="1">The sequence shown here is derived from an EMBL/GenBank/DDBJ whole genome shotgun (WGS) entry which is preliminary data.</text>
</comment>
<dbReference type="EMBL" id="SDMP01000012">
    <property type="protein sequence ID" value="RYR26100.1"/>
    <property type="molecule type" value="Genomic_DNA"/>
</dbReference>
<keyword evidence="2" id="KW-1185">Reference proteome</keyword>
<name>A0A445AI78_ARAHY</name>
<protein>
    <submittedName>
        <fullName evidence="1">Uncharacterized protein</fullName>
    </submittedName>
</protein>
<dbReference type="InterPro" id="IPR012340">
    <property type="entry name" value="NA-bd_OB-fold"/>
</dbReference>
<evidence type="ECO:0000313" key="2">
    <source>
        <dbReference type="Proteomes" id="UP000289738"/>
    </source>
</evidence>
<sequence length="120" mass="13908">MNVSRLFINLDIPDSVEFLSRFSIASYGFSRLMTNEFGYLVSEIDGDYFNPEEIRSIQDLDADNEGGHYFVIGTIKEVMDEPEWWYYSCVCSHPGVEYEDLYLCDICGSCVEHVLVKYEI</sequence>
<organism evidence="1 2">
    <name type="scientific">Arachis hypogaea</name>
    <name type="common">Peanut</name>
    <dbReference type="NCBI Taxonomy" id="3818"/>
    <lineage>
        <taxon>Eukaryota</taxon>
        <taxon>Viridiplantae</taxon>
        <taxon>Streptophyta</taxon>
        <taxon>Embryophyta</taxon>
        <taxon>Tracheophyta</taxon>
        <taxon>Spermatophyta</taxon>
        <taxon>Magnoliopsida</taxon>
        <taxon>eudicotyledons</taxon>
        <taxon>Gunneridae</taxon>
        <taxon>Pentapetalae</taxon>
        <taxon>rosids</taxon>
        <taxon>fabids</taxon>
        <taxon>Fabales</taxon>
        <taxon>Fabaceae</taxon>
        <taxon>Papilionoideae</taxon>
        <taxon>50 kb inversion clade</taxon>
        <taxon>dalbergioids sensu lato</taxon>
        <taxon>Dalbergieae</taxon>
        <taxon>Pterocarpus clade</taxon>
        <taxon>Arachis</taxon>
    </lineage>
</organism>
<evidence type="ECO:0000313" key="1">
    <source>
        <dbReference type="EMBL" id="RYR26100.1"/>
    </source>
</evidence>